<dbReference type="GO" id="GO:0005524">
    <property type="term" value="F:ATP binding"/>
    <property type="evidence" value="ECO:0007669"/>
    <property type="project" value="InterPro"/>
</dbReference>
<evidence type="ECO:0000313" key="3">
    <source>
        <dbReference type="Proteomes" id="UP000198374"/>
    </source>
</evidence>
<name>A0A1Z5IA83_9LACO</name>
<accession>A0A1Z5IA83</accession>
<dbReference type="Gene3D" id="3.40.50.300">
    <property type="entry name" value="P-loop containing nucleotide triphosphate hydrolases"/>
    <property type="match status" value="1"/>
</dbReference>
<keyword evidence="2" id="KW-0378">Hydrolase</keyword>
<dbReference type="AlphaFoldDB" id="A0A1Z5IA83"/>
<evidence type="ECO:0000313" key="2">
    <source>
        <dbReference type="EMBL" id="GAW98726.1"/>
    </source>
</evidence>
<dbReference type="SUPFAM" id="SSF52540">
    <property type="entry name" value="P-loop containing nucleoside triphosphate hydrolases"/>
    <property type="match status" value="1"/>
</dbReference>
<dbReference type="PANTHER" id="PTHR37291:SF1">
    <property type="entry name" value="TYPE IV METHYL-DIRECTED RESTRICTION ENZYME ECOKMCRB SUBUNIT"/>
    <property type="match status" value="1"/>
</dbReference>
<protein>
    <submittedName>
        <fullName evidence="2">5-methylcytosine-specific restriction enzyme B</fullName>
        <ecNumber evidence="2">3.1.21.-</ecNumber>
    </submittedName>
</protein>
<dbReference type="GO" id="GO:0016887">
    <property type="term" value="F:ATP hydrolysis activity"/>
    <property type="evidence" value="ECO:0007669"/>
    <property type="project" value="InterPro"/>
</dbReference>
<dbReference type="InterPro" id="IPR052934">
    <property type="entry name" value="Methyl-DNA_Rec/Restrict_Enz"/>
</dbReference>
<feature type="domain" description="ATPase dynein-related AAA" evidence="1">
    <location>
        <begin position="238"/>
        <end position="389"/>
    </location>
</feature>
<dbReference type="InterPro" id="IPR027417">
    <property type="entry name" value="P-loop_NTPase"/>
</dbReference>
<dbReference type="EMBL" id="BCMF01000003">
    <property type="protein sequence ID" value="GAW98726.1"/>
    <property type="molecule type" value="Genomic_DNA"/>
</dbReference>
<dbReference type="PANTHER" id="PTHR37291">
    <property type="entry name" value="5-METHYLCYTOSINE-SPECIFIC RESTRICTION ENZYME B"/>
    <property type="match status" value="1"/>
</dbReference>
<dbReference type="EC" id="3.1.21.-" evidence="2"/>
<sequence>MSLKETFVAELENALNVVGGKDSSKDKLYITRKNVSENLSKGEKGFGFISFIRSDQATSGRYSGLSVKVNPGENHYRISLDIGNEGFGDDYQLATLPGTRRRFLNLQKNIISYSKENGADIKSFCSLDYGDDTPKRQLKELEKEYKGDNIDSHAQDLFVAFVPNPALKDEVQDESDNQEDFWLIFKAVAAIYAELRQWPNKGETKVADKFISALYGDHDESQDITGNIQKLLDDRQYVVLQGAPGTGKTYLMNQLSQNYHSIFTQFHAETSYSDFVGGYRPVTDEKEQLSYQYFNGPLLEAISAAQEDADQKVLLMIDEINRANLSNVLGEAFYLFEKQDGQQRRKVKLGDPQKPIEIEALPTNLYVIASMNTADRSLAVVDFALRRRFAWYTMYPHSLKPSVNQTFHSKQFEAMDRIFQTYATSEELMLEPGQAYYLTDSESAEDLMKDRLEYELLPLIREYLENGLMTQAKDALNQFFVDELNQTLFI</sequence>
<reference evidence="2 3" key="1">
    <citation type="submission" date="2015-11" db="EMBL/GenBank/DDBJ databases">
        <title>Draft genome sequences of new species of the genus Lactobacillus isolated from orchardgrass silage.</title>
        <authorList>
            <person name="Tohno M."/>
            <person name="Tanizawa Y."/>
            <person name="Arita M."/>
        </authorList>
    </citation>
    <scope>NUCLEOTIDE SEQUENCE [LARGE SCALE GENOMIC DNA]</scope>
    <source>
        <strain evidence="2 3">IWT30</strain>
    </source>
</reference>
<organism evidence="2 3">
    <name type="scientific">Secundilactobacillus mixtipabuli</name>
    <dbReference type="NCBI Taxonomy" id="1435342"/>
    <lineage>
        <taxon>Bacteria</taxon>
        <taxon>Bacillati</taxon>
        <taxon>Bacillota</taxon>
        <taxon>Bacilli</taxon>
        <taxon>Lactobacillales</taxon>
        <taxon>Lactobacillaceae</taxon>
        <taxon>Secundilactobacillus</taxon>
    </lineage>
</organism>
<proteinExistence type="predicted"/>
<dbReference type="RefSeq" id="WP_089108539.1">
    <property type="nucleotide sequence ID" value="NZ_BCMF01000003.1"/>
</dbReference>
<dbReference type="OrthoDB" id="9781481at2"/>
<gene>
    <name evidence="2" type="primary">mcrB</name>
    <name evidence="2" type="ORF">IWT30_00685</name>
</gene>
<keyword evidence="3" id="KW-1185">Reference proteome</keyword>
<dbReference type="Proteomes" id="UP000198374">
    <property type="component" value="Unassembled WGS sequence"/>
</dbReference>
<dbReference type="Pfam" id="PF07728">
    <property type="entry name" value="AAA_5"/>
    <property type="match status" value="1"/>
</dbReference>
<dbReference type="InterPro" id="IPR011704">
    <property type="entry name" value="ATPase_dyneun-rel_AAA"/>
</dbReference>
<evidence type="ECO:0000259" key="1">
    <source>
        <dbReference type="Pfam" id="PF07728"/>
    </source>
</evidence>
<comment type="caution">
    <text evidence="2">The sequence shown here is derived from an EMBL/GenBank/DDBJ whole genome shotgun (WGS) entry which is preliminary data.</text>
</comment>